<protein>
    <submittedName>
        <fullName evidence="1">Uncharacterized protein</fullName>
    </submittedName>
</protein>
<proteinExistence type="predicted"/>
<gene>
    <name evidence="1" type="ORF">METZ01_LOCUS175297</name>
</gene>
<dbReference type="EMBL" id="UINC01033329">
    <property type="protein sequence ID" value="SVB22443.1"/>
    <property type="molecule type" value="Genomic_DNA"/>
</dbReference>
<organism evidence="1">
    <name type="scientific">marine metagenome</name>
    <dbReference type="NCBI Taxonomy" id="408172"/>
    <lineage>
        <taxon>unclassified sequences</taxon>
        <taxon>metagenomes</taxon>
        <taxon>ecological metagenomes</taxon>
    </lineage>
</organism>
<accession>A0A382CB06</accession>
<sequence>MIFLNLVRGPEGIRTLDLVVRSHPHYPGYATGPNK</sequence>
<dbReference type="AlphaFoldDB" id="A0A382CB06"/>
<reference evidence="1" key="1">
    <citation type="submission" date="2018-05" db="EMBL/GenBank/DDBJ databases">
        <authorList>
            <person name="Lanie J.A."/>
            <person name="Ng W.-L."/>
            <person name="Kazmierczak K.M."/>
            <person name="Andrzejewski T.M."/>
            <person name="Davidsen T.M."/>
            <person name="Wayne K.J."/>
            <person name="Tettelin H."/>
            <person name="Glass J.I."/>
            <person name="Rusch D."/>
            <person name="Podicherti R."/>
            <person name="Tsui H.-C.T."/>
            <person name="Winkler M.E."/>
        </authorList>
    </citation>
    <scope>NUCLEOTIDE SEQUENCE</scope>
</reference>
<name>A0A382CB06_9ZZZZ</name>
<evidence type="ECO:0000313" key="1">
    <source>
        <dbReference type="EMBL" id="SVB22443.1"/>
    </source>
</evidence>